<evidence type="ECO:0000256" key="5">
    <source>
        <dbReference type="ARBA" id="ARBA00022898"/>
    </source>
</evidence>
<dbReference type="Proteomes" id="UP000077671">
    <property type="component" value="Unassembled WGS sequence"/>
</dbReference>
<name>A0A8T8TI50_9BASI</name>
<dbReference type="GO" id="GO:0004122">
    <property type="term" value="F:cystathionine beta-synthase activity"/>
    <property type="evidence" value="ECO:0007669"/>
    <property type="project" value="UniProtKB-EC"/>
</dbReference>
<feature type="compositionally biased region" description="Low complexity" evidence="7">
    <location>
        <begin position="1"/>
        <end position="15"/>
    </location>
</feature>
<evidence type="ECO:0000256" key="3">
    <source>
        <dbReference type="ARBA" id="ARBA00007103"/>
    </source>
</evidence>
<evidence type="ECO:0000256" key="7">
    <source>
        <dbReference type="SAM" id="MobiDB-lite"/>
    </source>
</evidence>
<dbReference type="FunFam" id="3.40.50.1100:FF:000118">
    <property type="entry name" value="Related to CYS4-cystathionine beta-synthase"/>
    <property type="match status" value="1"/>
</dbReference>
<dbReference type="SUPFAM" id="SSF53686">
    <property type="entry name" value="Tryptophan synthase beta subunit-like PLP-dependent enzymes"/>
    <property type="match status" value="1"/>
</dbReference>
<comment type="pathway">
    <text evidence="2">Amino-acid biosynthesis; L-cysteine biosynthesis; L-cysteine from L-homocysteine and L-serine: step 1/2.</text>
</comment>
<evidence type="ECO:0000256" key="1">
    <source>
        <dbReference type="ARBA" id="ARBA00001933"/>
    </source>
</evidence>
<gene>
    <name evidence="9" type="ORF">A4X03_0g3717</name>
</gene>
<comment type="catalytic activity">
    <reaction evidence="6">
        <text>L-homocysteine + L-serine = L,L-cystathionine + H2O</text>
        <dbReference type="Rhea" id="RHEA:10112"/>
        <dbReference type="ChEBI" id="CHEBI:15377"/>
        <dbReference type="ChEBI" id="CHEBI:33384"/>
        <dbReference type="ChEBI" id="CHEBI:58161"/>
        <dbReference type="ChEBI" id="CHEBI:58199"/>
        <dbReference type="EC" id="4.2.1.22"/>
    </reaction>
</comment>
<evidence type="ECO:0000256" key="2">
    <source>
        <dbReference type="ARBA" id="ARBA00005003"/>
    </source>
</evidence>
<dbReference type="InterPro" id="IPR001926">
    <property type="entry name" value="TrpB-like_PALP"/>
</dbReference>
<feature type="compositionally biased region" description="Low complexity" evidence="7">
    <location>
        <begin position="31"/>
        <end position="48"/>
    </location>
</feature>
<dbReference type="InterPro" id="IPR036052">
    <property type="entry name" value="TrpB-like_PALP_sf"/>
</dbReference>
<dbReference type="CDD" id="cd01561">
    <property type="entry name" value="CBS_like"/>
    <property type="match status" value="1"/>
</dbReference>
<dbReference type="Pfam" id="PF00291">
    <property type="entry name" value="PALP"/>
    <property type="match status" value="2"/>
</dbReference>
<feature type="region of interest" description="Disordered" evidence="7">
    <location>
        <begin position="1"/>
        <end position="53"/>
    </location>
</feature>
<comment type="cofactor">
    <cofactor evidence="1">
        <name>pyridoxal 5'-phosphate</name>
        <dbReference type="ChEBI" id="CHEBI:597326"/>
    </cofactor>
</comment>
<reference evidence="9" key="1">
    <citation type="submission" date="2016-04" db="EMBL/GenBank/DDBJ databases">
        <authorList>
            <person name="Nguyen H.D."/>
            <person name="Kesanakurti P."/>
            <person name="Cullis J."/>
            <person name="Levesque C.A."/>
            <person name="Hambleton S."/>
        </authorList>
    </citation>
    <scope>NUCLEOTIDE SEQUENCE</scope>
    <source>
        <strain evidence="9">DAOMC 238032</strain>
    </source>
</reference>
<proteinExistence type="inferred from homology"/>
<dbReference type="FunFam" id="3.40.50.1100:FF:000003">
    <property type="entry name" value="Cystathionine beta-synthase"/>
    <property type="match status" value="1"/>
</dbReference>
<feature type="domain" description="Tryptophan synthase beta chain-like PALP" evidence="8">
    <location>
        <begin position="56"/>
        <end position="219"/>
    </location>
</feature>
<sequence length="463" mass="48738">KSTYSKPQSSSNSSSSPPPRSLQQAHLTSASPTWSLRSSTLSTNSSVSEDQLGSSTAVGATPLIRLNRIPEEHGIKCNVLVKCEFFNAGGSVKDRIAKNMLEHAEAQGILIPGKSVVIEPTSGNTGVGLALACAVKGYRCIIVLPEKMSAEKVTTLRILGAEVVRTPTEAAWDDPRSNIMVARRLKDEIPNAVMLDQYNNPDNPLAHRVTAEEIIADIAASASVPARLANDLAGTLSKTEVAVANVTKAISNLGVNGGDGAVPLTPEGSPPSRATVISDNVRSSNANNTAQPRVALTSSVVDALVAGVGTGGTISGLAARLREANHNPNVHVVGVDPVGSSLAVPATLNEVPADWSGVYKIEGIGYDFDPATLDKTLVDEWVKTEDEESFACARDLIRKEGLLIGGSSGSALAGALKWLKGSGWDQYGSQEGKNVVLIMPDSLRNYITKPWLLEGTHEQTRVE</sequence>
<dbReference type="PROSITE" id="PS00901">
    <property type="entry name" value="CYS_SYNTHASE"/>
    <property type="match status" value="1"/>
</dbReference>
<dbReference type="EMBL" id="LWDD02000449">
    <property type="protein sequence ID" value="KAE8260736.1"/>
    <property type="molecule type" value="Genomic_DNA"/>
</dbReference>
<dbReference type="EC" id="4.2.1.22" evidence="4"/>
<feature type="non-terminal residue" evidence="9">
    <location>
        <position position="463"/>
    </location>
</feature>
<comment type="caution">
    <text evidence="9">The sequence shown here is derived from an EMBL/GenBank/DDBJ whole genome shotgun (WGS) entry which is preliminary data.</text>
</comment>
<dbReference type="InterPro" id="IPR001216">
    <property type="entry name" value="P-phosphate_BS"/>
</dbReference>
<organism evidence="9 10">
    <name type="scientific">Tilletia caries</name>
    <name type="common">wheat bunt fungus</name>
    <dbReference type="NCBI Taxonomy" id="13290"/>
    <lineage>
        <taxon>Eukaryota</taxon>
        <taxon>Fungi</taxon>
        <taxon>Dikarya</taxon>
        <taxon>Basidiomycota</taxon>
        <taxon>Ustilaginomycotina</taxon>
        <taxon>Exobasidiomycetes</taxon>
        <taxon>Tilletiales</taxon>
        <taxon>Tilletiaceae</taxon>
        <taxon>Tilletia</taxon>
    </lineage>
</organism>
<dbReference type="Gene3D" id="3.40.50.1100">
    <property type="match status" value="3"/>
</dbReference>
<keyword evidence="5" id="KW-0663">Pyridoxal phosphate</keyword>
<protein>
    <recommendedName>
        <fullName evidence="4">cystathionine beta-synthase</fullName>
        <ecNumber evidence="4">4.2.1.22</ecNumber>
    </recommendedName>
</protein>
<evidence type="ECO:0000313" key="9">
    <source>
        <dbReference type="EMBL" id="KAE8260736.1"/>
    </source>
</evidence>
<dbReference type="InterPro" id="IPR050214">
    <property type="entry name" value="Cys_Synth/Cystath_Beta-Synth"/>
</dbReference>
<evidence type="ECO:0000259" key="8">
    <source>
        <dbReference type="Pfam" id="PF00291"/>
    </source>
</evidence>
<reference evidence="9" key="2">
    <citation type="journal article" date="2019" name="IMA Fungus">
        <title>Genome sequencing and comparison of five Tilletia species to identify candidate genes for the detection of regulated species infecting wheat.</title>
        <authorList>
            <person name="Nguyen H.D.T."/>
            <person name="Sultana T."/>
            <person name="Kesanakurti P."/>
            <person name="Hambleton S."/>
        </authorList>
    </citation>
    <scope>NUCLEOTIDE SEQUENCE</scope>
    <source>
        <strain evidence="9">DAOMC 238032</strain>
    </source>
</reference>
<dbReference type="GO" id="GO:0006535">
    <property type="term" value="P:cysteine biosynthetic process from serine"/>
    <property type="evidence" value="ECO:0007669"/>
    <property type="project" value="InterPro"/>
</dbReference>
<accession>A0A8T8TI50</accession>
<dbReference type="AlphaFoldDB" id="A0A8T8TI50"/>
<evidence type="ECO:0000256" key="4">
    <source>
        <dbReference type="ARBA" id="ARBA00012041"/>
    </source>
</evidence>
<comment type="similarity">
    <text evidence="3">Belongs to the cysteine synthase/cystathionine beta-synthase family.</text>
</comment>
<dbReference type="PANTHER" id="PTHR10314">
    <property type="entry name" value="CYSTATHIONINE BETA-SYNTHASE"/>
    <property type="match status" value="1"/>
</dbReference>
<evidence type="ECO:0000313" key="10">
    <source>
        <dbReference type="Proteomes" id="UP000077671"/>
    </source>
</evidence>
<evidence type="ECO:0000256" key="6">
    <source>
        <dbReference type="ARBA" id="ARBA00047490"/>
    </source>
</evidence>
<feature type="domain" description="Tryptophan synthase beta chain-like PALP" evidence="8">
    <location>
        <begin position="298"/>
        <end position="440"/>
    </location>
</feature>